<evidence type="ECO:0000256" key="4">
    <source>
        <dbReference type="ARBA" id="ARBA00022692"/>
    </source>
</evidence>
<keyword evidence="10" id="KW-1185">Reference proteome</keyword>
<evidence type="ECO:0000256" key="7">
    <source>
        <dbReference type="SAM" id="Phobius"/>
    </source>
</evidence>
<evidence type="ECO:0000313" key="9">
    <source>
        <dbReference type="EMBL" id="GAA0856448.1"/>
    </source>
</evidence>
<evidence type="ECO:0000256" key="1">
    <source>
        <dbReference type="ARBA" id="ARBA00004651"/>
    </source>
</evidence>
<dbReference type="PROSITE" id="PS00216">
    <property type="entry name" value="SUGAR_TRANSPORT_1"/>
    <property type="match status" value="1"/>
</dbReference>
<dbReference type="InterPro" id="IPR011701">
    <property type="entry name" value="MFS"/>
</dbReference>
<keyword evidence="3" id="KW-1003">Cell membrane</keyword>
<dbReference type="Pfam" id="PF07690">
    <property type="entry name" value="MFS_1"/>
    <property type="match status" value="1"/>
</dbReference>
<dbReference type="SUPFAM" id="SSF103473">
    <property type="entry name" value="MFS general substrate transporter"/>
    <property type="match status" value="1"/>
</dbReference>
<name>A0ABP3WUD4_9ALTE</name>
<evidence type="ECO:0000256" key="3">
    <source>
        <dbReference type="ARBA" id="ARBA00022475"/>
    </source>
</evidence>
<feature type="transmembrane region" description="Helical" evidence="7">
    <location>
        <begin position="107"/>
        <end position="129"/>
    </location>
</feature>
<reference evidence="10" key="1">
    <citation type="journal article" date="2019" name="Int. J. Syst. Evol. Microbiol.">
        <title>The Global Catalogue of Microorganisms (GCM) 10K type strain sequencing project: providing services to taxonomists for standard genome sequencing and annotation.</title>
        <authorList>
            <consortium name="The Broad Institute Genomics Platform"/>
            <consortium name="The Broad Institute Genome Sequencing Center for Infectious Disease"/>
            <person name="Wu L."/>
            <person name="Ma J."/>
        </authorList>
    </citation>
    <scope>NUCLEOTIDE SEQUENCE [LARGE SCALE GENOMIC DNA]</scope>
    <source>
        <strain evidence="10">JCM 15896</strain>
    </source>
</reference>
<keyword evidence="2" id="KW-0813">Transport</keyword>
<dbReference type="PANTHER" id="PTHR23517:SF2">
    <property type="entry name" value="MULTIDRUG RESISTANCE PROTEIN MDTH"/>
    <property type="match status" value="1"/>
</dbReference>
<feature type="transmembrane region" description="Helical" evidence="7">
    <location>
        <begin position="223"/>
        <end position="242"/>
    </location>
</feature>
<feature type="transmembrane region" description="Helical" evidence="7">
    <location>
        <begin position="274"/>
        <end position="296"/>
    </location>
</feature>
<dbReference type="InterPro" id="IPR050171">
    <property type="entry name" value="MFS_Transporters"/>
</dbReference>
<keyword evidence="4 7" id="KW-0812">Transmembrane</keyword>
<dbReference type="InterPro" id="IPR020846">
    <property type="entry name" value="MFS_dom"/>
</dbReference>
<comment type="subcellular location">
    <subcellularLocation>
        <location evidence="1">Cell membrane</location>
        <topology evidence="1">Multi-pass membrane protein</topology>
    </subcellularLocation>
</comment>
<feature type="transmembrane region" description="Helical" evidence="7">
    <location>
        <begin position="308"/>
        <end position="327"/>
    </location>
</feature>
<dbReference type="EMBL" id="BAAAFD010000004">
    <property type="protein sequence ID" value="GAA0856448.1"/>
    <property type="molecule type" value="Genomic_DNA"/>
</dbReference>
<accession>A0ABP3WUD4</accession>
<gene>
    <name evidence="9" type="ORF">GCM10009114_18440</name>
</gene>
<dbReference type="InterPro" id="IPR005829">
    <property type="entry name" value="Sugar_transporter_CS"/>
</dbReference>
<evidence type="ECO:0000259" key="8">
    <source>
        <dbReference type="PROSITE" id="PS50850"/>
    </source>
</evidence>
<keyword evidence="6 7" id="KW-0472">Membrane</keyword>
<dbReference type="InterPro" id="IPR036259">
    <property type="entry name" value="MFS_trans_sf"/>
</dbReference>
<feature type="transmembrane region" description="Helical" evidence="7">
    <location>
        <begin position="135"/>
        <end position="157"/>
    </location>
</feature>
<keyword evidence="5 7" id="KW-1133">Transmembrane helix</keyword>
<dbReference type="Proteomes" id="UP001500359">
    <property type="component" value="Unassembled WGS sequence"/>
</dbReference>
<feature type="transmembrane region" description="Helical" evidence="7">
    <location>
        <begin position="51"/>
        <end position="69"/>
    </location>
</feature>
<dbReference type="PROSITE" id="PS50850">
    <property type="entry name" value="MFS"/>
    <property type="match status" value="1"/>
</dbReference>
<feature type="transmembrane region" description="Helical" evidence="7">
    <location>
        <begin position="188"/>
        <end position="211"/>
    </location>
</feature>
<dbReference type="PANTHER" id="PTHR23517">
    <property type="entry name" value="RESISTANCE PROTEIN MDTM, PUTATIVE-RELATED-RELATED"/>
    <property type="match status" value="1"/>
</dbReference>
<feature type="transmembrane region" description="Helical" evidence="7">
    <location>
        <begin position="339"/>
        <end position="357"/>
    </location>
</feature>
<comment type="caution">
    <text evidence="9">The sequence shown here is derived from an EMBL/GenBank/DDBJ whole genome shotgun (WGS) entry which is preliminary data.</text>
</comment>
<proteinExistence type="predicted"/>
<feature type="transmembrane region" description="Helical" evidence="7">
    <location>
        <begin position="75"/>
        <end position="95"/>
    </location>
</feature>
<dbReference type="Gene3D" id="1.20.1250.20">
    <property type="entry name" value="MFS general substrate transporter like domains"/>
    <property type="match status" value="1"/>
</dbReference>
<sequence length="423" mass="46133">MVMPVLAVMAQNFADYSVLLVGLAIGGYGLTQALLQIPMGMLSDKFGRKPIIIAGLLMFCLGSLVAGYADSMWMLVVGRLLQGAGAIAGAIMALAADVSRESQRAKVMAIIGIAIGFSFYLALLLGPMIAEQWGLSGIFLITALLAALCLPLVWIVVPNAQHQAPSGDTLPSWRDLRALLANSQIKRLNISVCILHCLITLFFMQIPIMLVEMGQPIDQHWQLYWPILLSSIVGLTILMGLNRKVSRKMLMLISIGLLIVACIGISSVSSALMISLFAVLFFSGFNYLEANLPAWLSSIAPAGKKGSAMGMFASFQFFGAFAGGVIAGWLNQYFTPSQVLWFGVAICVIWLLVVAGLKATEHVRRYSLIVRKADNNKHKVLHKQLSALPGVIEVRYVDLENTYYFKTEKEFNYKAAQHLADTI</sequence>
<feature type="transmembrane region" description="Helical" evidence="7">
    <location>
        <begin position="13"/>
        <end position="30"/>
    </location>
</feature>
<evidence type="ECO:0000256" key="5">
    <source>
        <dbReference type="ARBA" id="ARBA00022989"/>
    </source>
</evidence>
<evidence type="ECO:0000256" key="6">
    <source>
        <dbReference type="ARBA" id="ARBA00023136"/>
    </source>
</evidence>
<feature type="transmembrane region" description="Helical" evidence="7">
    <location>
        <begin position="249"/>
        <end position="268"/>
    </location>
</feature>
<feature type="domain" description="Major facilitator superfamily (MFS) profile" evidence="8">
    <location>
        <begin position="1"/>
        <end position="362"/>
    </location>
</feature>
<protein>
    <submittedName>
        <fullName evidence="9">MFS transporter</fullName>
    </submittedName>
</protein>
<organism evidence="9 10">
    <name type="scientific">Aliiglaciecola litoralis</name>
    <dbReference type="NCBI Taxonomy" id="582857"/>
    <lineage>
        <taxon>Bacteria</taxon>
        <taxon>Pseudomonadati</taxon>
        <taxon>Pseudomonadota</taxon>
        <taxon>Gammaproteobacteria</taxon>
        <taxon>Alteromonadales</taxon>
        <taxon>Alteromonadaceae</taxon>
        <taxon>Aliiglaciecola</taxon>
    </lineage>
</organism>
<evidence type="ECO:0000313" key="10">
    <source>
        <dbReference type="Proteomes" id="UP001500359"/>
    </source>
</evidence>
<evidence type="ECO:0000256" key="2">
    <source>
        <dbReference type="ARBA" id="ARBA00022448"/>
    </source>
</evidence>